<dbReference type="Gene3D" id="3.90.79.10">
    <property type="entry name" value="Nucleoside Triphosphate Pyrophosphohydrolase"/>
    <property type="match status" value="1"/>
</dbReference>
<dbReference type="PANTHER" id="PTHR12318">
    <property type="entry name" value="TESTOSTERONE-REGULATED PROTEIN RP2"/>
    <property type="match status" value="1"/>
</dbReference>
<comment type="cofactor">
    <cofactor evidence="2">
        <name>Mg(2+)</name>
        <dbReference type="ChEBI" id="CHEBI:18420"/>
    </cofactor>
</comment>
<evidence type="ECO:0000256" key="4">
    <source>
        <dbReference type="ARBA" id="ARBA00022801"/>
    </source>
</evidence>
<dbReference type="PANTHER" id="PTHR12318:SF0">
    <property type="entry name" value="ACYL-COENZYME A DIPHOSPHATASE NUDT19"/>
    <property type="match status" value="1"/>
</dbReference>
<protein>
    <submittedName>
        <fullName evidence="9">NUDIX hydrolase</fullName>
    </submittedName>
</protein>
<dbReference type="InterPro" id="IPR039121">
    <property type="entry name" value="NUDT19"/>
</dbReference>
<evidence type="ECO:0000256" key="5">
    <source>
        <dbReference type="ARBA" id="ARBA00022842"/>
    </source>
</evidence>
<evidence type="ECO:0000256" key="6">
    <source>
        <dbReference type="ARBA" id="ARBA00023211"/>
    </source>
</evidence>
<evidence type="ECO:0000313" key="9">
    <source>
        <dbReference type="EMBL" id="MFC3226577.1"/>
    </source>
</evidence>
<dbReference type="EMBL" id="JBHRTR010000015">
    <property type="protein sequence ID" value="MFC3226577.1"/>
    <property type="molecule type" value="Genomic_DNA"/>
</dbReference>
<comment type="cofactor">
    <cofactor evidence="1">
        <name>Mn(2+)</name>
        <dbReference type="ChEBI" id="CHEBI:29035"/>
    </cofactor>
</comment>
<evidence type="ECO:0000256" key="7">
    <source>
        <dbReference type="SAM" id="MobiDB-lite"/>
    </source>
</evidence>
<dbReference type="SUPFAM" id="SSF55811">
    <property type="entry name" value="Nudix"/>
    <property type="match status" value="1"/>
</dbReference>
<dbReference type="CDD" id="cd18870">
    <property type="entry name" value="NUDIX_AcylCoAdiphos_Nudt19"/>
    <property type="match status" value="1"/>
</dbReference>
<organism evidence="9 10">
    <name type="scientific">Marinibaculum pumilum</name>
    <dbReference type="NCBI Taxonomy" id="1766165"/>
    <lineage>
        <taxon>Bacteria</taxon>
        <taxon>Pseudomonadati</taxon>
        <taxon>Pseudomonadota</taxon>
        <taxon>Alphaproteobacteria</taxon>
        <taxon>Rhodospirillales</taxon>
        <taxon>Rhodospirillaceae</taxon>
        <taxon>Marinibaculum</taxon>
    </lineage>
</organism>
<accession>A0ABV7KX48</accession>
<evidence type="ECO:0000256" key="2">
    <source>
        <dbReference type="ARBA" id="ARBA00001946"/>
    </source>
</evidence>
<name>A0ABV7KX48_9PROT</name>
<evidence type="ECO:0000256" key="3">
    <source>
        <dbReference type="ARBA" id="ARBA00022723"/>
    </source>
</evidence>
<keyword evidence="4 9" id="KW-0378">Hydrolase</keyword>
<dbReference type="InterPro" id="IPR015797">
    <property type="entry name" value="NUDIX_hydrolase-like_dom_sf"/>
</dbReference>
<gene>
    <name evidence="9" type="ORF">ACFOGJ_05005</name>
</gene>
<keyword evidence="6" id="KW-0464">Manganese</keyword>
<dbReference type="Proteomes" id="UP001595528">
    <property type="component" value="Unassembled WGS sequence"/>
</dbReference>
<dbReference type="GO" id="GO:0016787">
    <property type="term" value="F:hydrolase activity"/>
    <property type="evidence" value="ECO:0007669"/>
    <property type="project" value="UniProtKB-KW"/>
</dbReference>
<dbReference type="InterPro" id="IPR000086">
    <property type="entry name" value="NUDIX_hydrolase_dom"/>
</dbReference>
<keyword evidence="10" id="KW-1185">Reference proteome</keyword>
<evidence type="ECO:0000256" key="1">
    <source>
        <dbReference type="ARBA" id="ARBA00001936"/>
    </source>
</evidence>
<feature type="domain" description="Nudix hydrolase" evidence="8">
    <location>
        <begin position="30"/>
        <end position="222"/>
    </location>
</feature>
<keyword evidence="5" id="KW-0460">Magnesium</keyword>
<proteinExistence type="predicted"/>
<dbReference type="RefSeq" id="WP_379898616.1">
    <property type="nucleotide sequence ID" value="NZ_JBHRTR010000015.1"/>
</dbReference>
<keyword evidence="3" id="KW-0479">Metal-binding</keyword>
<feature type="region of interest" description="Disordered" evidence="7">
    <location>
        <begin position="1"/>
        <end position="24"/>
    </location>
</feature>
<comment type="caution">
    <text evidence="9">The sequence shown here is derived from an EMBL/GenBank/DDBJ whole genome shotgun (WGS) entry which is preliminary data.</text>
</comment>
<sequence length="252" mass="28269">MFRELPHMGRPVAEGPGYDPEQDGFPTVRPKDAATLIIYRHGEDGLEVLLGERSAKHAFMPNRYVFPGGRVDREDWRVPVASDLHPDVAARLERAATPARARALALAAIRETFEETGLIIGRRLDTLPTAKLAKPKLPKDWQPFFDAGYAPAMDRIGYLCRAVTPPGRPRRFNARFLALAAEHAAGELKESSELGSLRWMPVARAHELKIPRITEIVLNAMHETPPERMPSGRDAKVPLFKTVRGCHWFGWE</sequence>
<dbReference type="PROSITE" id="PS51462">
    <property type="entry name" value="NUDIX"/>
    <property type="match status" value="1"/>
</dbReference>
<evidence type="ECO:0000259" key="8">
    <source>
        <dbReference type="PROSITE" id="PS51462"/>
    </source>
</evidence>
<evidence type="ECO:0000313" key="10">
    <source>
        <dbReference type="Proteomes" id="UP001595528"/>
    </source>
</evidence>
<reference evidence="10" key="1">
    <citation type="journal article" date="2019" name="Int. J. Syst. Evol. Microbiol.">
        <title>The Global Catalogue of Microorganisms (GCM) 10K type strain sequencing project: providing services to taxonomists for standard genome sequencing and annotation.</title>
        <authorList>
            <consortium name="The Broad Institute Genomics Platform"/>
            <consortium name="The Broad Institute Genome Sequencing Center for Infectious Disease"/>
            <person name="Wu L."/>
            <person name="Ma J."/>
        </authorList>
    </citation>
    <scope>NUCLEOTIDE SEQUENCE [LARGE SCALE GENOMIC DNA]</scope>
    <source>
        <strain evidence="10">KCTC 42964</strain>
    </source>
</reference>